<dbReference type="Pfam" id="PF07691">
    <property type="entry name" value="PA14"/>
    <property type="match status" value="2"/>
</dbReference>
<evidence type="ECO:0000256" key="2">
    <source>
        <dbReference type="ARBA" id="ARBA00022475"/>
    </source>
</evidence>
<dbReference type="GO" id="GO:0016763">
    <property type="term" value="F:pentosyltransferase activity"/>
    <property type="evidence" value="ECO:0007669"/>
    <property type="project" value="TreeGrafter"/>
</dbReference>
<name>A0A2C9CET6_KUEST</name>
<evidence type="ECO:0000256" key="3">
    <source>
        <dbReference type="ARBA" id="ARBA00022676"/>
    </source>
</evidence>
<gene>
    <name evidence="8" type="ORF">KSMBR1_1584</name>
</gene>
<evidence type="ECO:0000313" key="8">
    <source>
        <dbReference type="EMBL" id="SOH04083.1"/>
    </source>
</evidence>
<keyword evidence="2" id="KW-1003">Cell membrane</keyword>
<dbReference type="GO" id="GO:0005886">
    <property type="term" value="C:plasma membrane"/>
    <property type="evidence" value="ECO:0007669"/>
    <property type="project" value="UniProtKB-SubCell"/>
</dbReference>
<protein>
    <submittedName>
        <fullName evidence="8">Uncharacterized protein</fullName>
    </submittedName>
</protein>
<dbReference type="SMART" id="SM00758">
    <property type="entry name" value="PA14"/>
    <property type="match status" value="2"/>
</dbReference>
<sequence>MKIYIQFKFFKKIFHIQKISDTVLLFCAIFFIYGIFVNSNDQNSYTLQQAGIEAIAERGTLYVDGSPTPKLKRPGDVFNHEGHLYAAKQPGQFFIGTIIYFILYIIGITYENSYLLTSSLVTWFTSGAMTSLIVVMLFKIGVFLTKNKKFSFLVAIFYGLGTISFPYCGVTHHDIYGTFLIFASFYFLFLSFHSSQVNKTFCTVVSGITAGVSIFTSALPVFILLGLLLYILTFKKWKHLFLFLIVFTFSVSPLFLYNYYAFGSPFLPANIAGNFNDTYPAFSLNNILGKIHFYFLSPKTSIYAFSPIIVLSFFGIFFIRKEFFREKLFLILQFVFLISYLINMSTVGHCQYGPRYLLPTLPFLILGLCPYWTDLNSGLLRKTLNTEFFKRVVIISGCVSIIICSIGALHGTMYCSLNIWAFKYYIGKTITGNLPEFPLMGISVLLLAITLIIWAIKYNENIWKYYAPDIASLKKELLRINRLWLTSNAYLLFIIFLAIFLRLINLHENPNGFYSDEASIGYNAYSVLQTGKDEHGTLLPLYFKAFGEYKNPVYIYAVIPFIKIFGLNVFAVRFTAAMFGMLTVFFTYLLAKEIFNKRVGLWAAFFLAVTPWHIQFSRIAFEAISLPCLFTIGYYFLLKGLKNGKYLLFSAAIFALTLYTYAPAKLFVPLFLLVFLIINYRRLFQHKTELFLSLLIGFFFLLPLLNFTFNGPGQTRYNIISIFTKHSLNATKNGILNDRYWSLPFFKDLVDYKSFLIPYSFLRNYSLHMSPNFLFFRGDGNSRHNIGAMGQLFQFEGILIVLGIIFLVLCIRKKKGNAVLLWWFLLFPVSASLTYESIPHAIRSIYGLPVFQIIAAVGLVSTIAYVRSVGIKHQQFKKYINYPLIVLTGSFIIFSICNVSNYFWRYYKIYPETKFGAWSYGIKEAIQITDKLKNTDTVSFMNMGNKYIYILFHTKYDPQKWQKSKIFDKYKYNTINRLVGRKQVLIVNAGEYASFRTIQTIYFPDGKAGIEIKEVGERKFKEIPLSDVRPELIGGLKGSYFNGKNFEKFVLSRTDNKINFNWKRNSPCQGINKDNFSVQWDGLIRIDESGDYTFYTVSDDGVRLKIDGDMLIDNWTSHTSKENKAKRYLRKGWHRIFIEYNDTGYDAKIRLLWSSSSLNKSLVPSTNLSWSKDGYEIEELDGEKIDVIPFSEVKPEFTGGLKGSYFNGKNFEKFVLSRTDRKIDFNWGLNSPCQRINEDNFSVRWDGLIRIDESGDYTFYTVSDDGVRLKIDGYIVIDNWTKHSATEDKSEISMKKGWHKISIEYNDVGKSARIKLLWSSSSINKSLVPSTHLSFL</sequence>
<dbReference type="InterPro" id="IPR037524">
    <property type="entry name" value="PA14/GLEYA"/>
</dbReference>
<dbReference type="PROSITE" id="PS51820">
    <property type="entry name" value="PA14"/>
    <property type="match status" value="2"/>
</dbReference>
<dbReference type="GO" id="GO:0009103">
    <property type="term" value="P:lipopolysaccharide biosynthetic process"/>
    <property type="evidence" value="ECO:0007669"/>
    <property type="project" value="UniProtKB-ARBA"/>
</dbReference>
<evidence type="ECO:0000313" key="9">
    <source>
        <dbReference type="Proteomes" id="UP000221734"/>
    </source>
</evidence>
<organism evidence="8 9">
    <name type="scientific">Kuenenia stuttgartiensis</name>
    <dbReference type="NCBI Taxonomy" id="174633"/>
    <lineage>
        <taxon>Bacteria</taxon>
        <taxon>Pseudomonadati</taxon>
        <taxon>Planctomycetota</taxon>
        <taxon>Candidatus Brocadiia</taxon>
        <taxon>Candidatus Brocadiales</taxon>
        <taxon>Candidatus Brocadiaceae</taxon>
        <taxon>Candidatus Kuenenia</taxon>
    </lineage>
</organism>
<keyword evidence="3" id="KW-0328">Glycosyltransferase</keyword>
<keyword evidence="7" id="KW-0472">Membrane</keyword>
<keyword evidence="5" id="KW-0812">Transmembrane</keyword>
<keyword evidence="6" id="KW-1133">Transmembrane helix</keyword>
<dbReference type="PANTHER" id="PTHR33908:SF11">
    <property type="entry name" value="MEMBRANE PROTEIN"/>
    <property type="match status" value="1"/>
</dbReference>
<evidence type="ECO:0000256" key="7">
    <source>
        <dbReference type="ARBA" id="ARBA00023136"/>
    </source>
</evidence>
<dbReference type="SUPFAM" id="SSF56988">
    <property type="entry name" value="Anthrax protective antigen"/>
    <property type="match status" value="2"/>
</dbReference>
<dbReference type="EMBL" id="LT934425">
    <property type="protein sequence ID" value="SOH04083.1"/>
    <property type="molecule type" value="Genomic_DNA"/>
</dbReference>
<evidence type="ECO:0000256" key="5">
    <source>
        <dbReference type="ARBA" id="ARBA00022692"/>
    </source>
</evidence>
<evidence type="ECO:0000256" key="1">
    <source>
        <dbReference type="ARBA" id="ARBA00004651"/>
    </source>
</evidence>
<dbReference type="PANTHER" id="PTHR33908">
    <property type="entry name" value="MANNOSYLTRANSFERASE YKCB-RELATED"/>
    <property type="match status" value="1"/>
</dbReference>
<dbReference type="OrthoDB" id="227223at2"/>
<dbReference type="Gene3D" id="3.90.182.10">
    <property type="entry name" value="Toxin - Anthrax Protective Antigen,domain 1"/>
    <property type="match status" value="2"/>
</dbReference>
<accession>A0A2C9CET6</accession>
<dbReference type="KEGG" id="kst:KSMBR1_1584"/>
<dbReference type="InterPro" id="IPR011658">
    <property type="entry name" value="PA14_dom"/>
</dbReference>
<reference evidence="9" key="1">
    <citation type="submission" date="2017-10" db="EMBL/GenBank/DDBJ databases">
        <authorList>
            <person name="Frank J."/>
        </authorList>
    </citation>
    <scope>NUCLEOTIDE SEQUENCE [LARGE SCALE GENOMIC DNA]</scope>
</reference>
<dbReference type="InterPro" id="IPR050297">
    <property type="entry name" value="LipidA_mod_glycosyltrf_83"/>
</dbReference>
<keyword evidence="4" id="KW-0808">Transferase</keyword>
<dbReference type="Pfam" id="PF13231">
    <property type="entry name" value="PMT_2"/>
    <property type="match status" value="1"/>
</dbReference>
<dbReference type="Proteomes" id="UP000221734">
    <property type="component" value="Chromosome Kuenenia_stuttgartiensis_MBR1"/>
</dbReference>
<keyword evidence="9" id="KW-1185">Reference proteome</keyword>
<proteinExistence type="predicted"/>
<evidence type="ECO:0000256" key="6">
    <source>
        <dbReference type="ARBA" id="ARBA00022989"/>
    </source>
</evidence>
<evidence type="ECO:0000256" key="4">
    <source>
        <dbReference type="ARBA" id="ARBA00022679"/>
    </source>
</evidence>
<dbReference type="InterPro" id="IPR038731">
    <property type="entry name" value="RgtA/B/C-like"/>
</dbReference>
<comment type="subcellular location">
    <subcellularLocation>
        <location evidence="1">Cell membrane</location>
        <topology evidence="1">Multi-pass membrane protein</topology>
    </subcellularLocation>
</comment>